<dbReference type="GeneID" id="30065812"/>
<sequence length="70" mass="8349">MAEWPEGEALHCTGSRPLNPPLFTNPRALRDRDSRPSVEFPSRSWRFYHQLSIHNYRHHVLWLSYVFNAT</sequence>
<keyword evidence="3" id="KW-1185">Reference proteome</keyword>
<evidence type="ECO:0000256" key="1">
    <source>
        <dbReference type="SAM" id="MobiDB-lite"/>
    </source>
</evidence>
<dbReference type="HOGENOM" id="CLU_2757970_0_0_1"/>
<gene>
    <name evidence="2" type="ORF">FVEG_08050</name>
</gene>
<dbReference type="VEuPathDB" id="FungiDB:FVEG_08050"/>
<accession>W7MAZ9</accession>
<reference evidence="2 3" key="1">
    <citation type="journal article" date="2010" name="Nature">
        <title>Comparative genomics reveals mobile pathogenicity chromosomes in Fusarium.</title>
        <authorList>
            <person name="Ma L.J."/>
            <person name="van der Does H.C."/>
            <person name="Borkovich K.A."/>
            <person name="Coleman J.J."/>
            <person name="Daboussi M.J."/>
            <person name="Di Pietro A."/>
            <person name="Dufresne M."/>
            <person name="Freitag M."/>
            <person name="Grabherr M."/>
            <person name="Henrissat B."/>
            <person name="Houterman P.M."/>
            <person name="Kang S."/>
            <person name="Shim W.B."/>
            <person name="Woloshuk C."/>
            <person name="Xie X."/>
            <person name="Xu J.R."/>
            <person name="Antoniw J."/>
            <person name="Baker S.E."/>
            <person name="Bluhm B.H."/>
            <person name="Breakspear A."/>
            <person name="Brown D.W."/>
            <person name="Butchko R.A."/>
            <person name="Chapman S."/>
            <person name="Coulson R."/>
            <person name="Coutinho P.M."/>
            <person name="Danchin E.G."/>
            <person name="Diener A."/>
            <person name="Gale L.R."/>
            <person name="Gardiner D.M."/>
            <person name="Goff S."/>
            <person name="Hammond-Kosack K.E."/>
            <person name="Hilburn K."/>
            <person name="Hua-Van A."/>
            <person name="Jonkers W."/>
            <person name="Kazan K."/>
            <person name="Kodira C.D."/>
            <person name="Koehrsen M."/>
            <person name="Kumar L."/>
            <person name="Lee Y.H."/>
            <person name="Li L."/>
            <person name="Manners J.M."/>
            <person name="Miranda-Saavedra D."/>
            <person name="Mukherjee M."/>
            <person name="Park G."/>
            <person name="Park J."/>
            <person name="Park S.Y."/>
            <person name="Proctor R.H."/>
            <person name="Regev A."/>
            <person name="Ruiz-Roldan M.C."/>
            <person name="Sain D."/>
            <person name="Sakthikumar S."/>
            <person name="Sykes S."/>
            <person name="Schwartz D.C."/>
            <person name="Turgeon B.G."/>
            <person name="Wapinski I."/>
            <person name="Yoder O."/>
            <person name="Young S."/>
            <person name="Zeng Q."/>
            <person name="Zhou S."/>
            <person name="Galagan J."/>
            <person name="Cuomo C.A."/>
            <person name="Kistler H.C."/>
            <person name="Rep M."/>
        </authorList>
    </citation>
    <scope>NUCLEOTIDE SEQUENCE [LARGE SCALE GENOMIC DNA]</scope>
    <source>
        <strain evidence="3">M3125 / FGSC 7600</strain>
    </source>
</reference>
<proteinExistence type="predicted"/>
<dbReference type="KEGG" id="fvr:FVEG_08050"/>
<name>W7MAZ9_GIBM7</name>
<evidence type="ECO:0000313" key="2">
    <source>
        <dbReference type="EMBL" id="EWG48186.1"/>
    </source>
</evidence>
<dbReference type="RefSeq" id="XP_018754377.1">
    <property type="nucleotide sequence ID" value="XM_018896845.1"/>
</dbReference>
<feature type="region of interest" description="Disordered" evidence="1">
    <location>
        <begin position="1"/>
        <end position="35"/>
    </location>
</feature>
<dbReference type="EMBL" id="DS022251">
    <property type="protein sequence ID" value="EWG48186.1"/>
    <property type="molecule type" value="Genomic_DNA"/>
</dbReference>
<evidence type="ECO:0000313" key="3">
    <source>
        <dbReference type="Proteomes" id="UP000009096"/>
    </source>
</evidence>
<protein>
    <submittedName>
        <fullName evidence="2">Uncharacterized protein</fullName>
    </submittedName>
</protein>
<organism evidence="2 3">
    <name type="scientific">Gibberella moniliformis (strain M3125 / FGSC 7600)</name>
    <name type="common">Maize ear and stalk rot fungus</name>
    <name type="synonym">Fusarium verticillioides</name>
    <dbReference type="NCBI Taxonomy" id="334819"/>
    <lineage>
        <taxon>Eukaryota</taxon>
        <taxon>Fungi</taxon>
        <taxon>Dikarya</taxon>
        <taxon>Ascomycota</taxon>
        <taxon>Pezizomycotina</taxon>
        <taxon>Sordariomycetes</taxon>
        <taxon>Hypocreomycetidae</taxon>
        <taxon>Hypocreales</taxon>
        <taxon>Nectriaceae</taxon>
        <taxon>Fusarium</taxon>
        <taxon>Fusarium fujikuroi species complex</taxon>
    </lineage>
</organism>
<dbReference type="Proteomes" id="UP000009096">
    <property type="component" value="Chromosome 3"/>
</dbReference>
<dbReference type="AlphaFoldDB" id="W7MAZ9"/>